<feature type="region of interest" description="Disordered" evidence="1">
    <location>
        <begin position="45"/>
        <end position="88"/>
    </location>
</feature>
<keyword evidence="3" id="KW-1185">Reference proteome</keyword>
<sequence length="220" mass="24438">MHEGVAFDPAEHTPRARCEIPIRQIPPCHPRTQRFGGFAGWRDAGGKESHGGTNRRVEEQARITEPNSRSHLRRIEPRNNACQHPEDAIAKRRVRFSWTPAENAEASPVEPVPPDLNDATTESSHVENGEISPGAAARPPSAEEVDPLEVQEERRRRVGRAQDEELRWANLKLVLKGESSSLGYKTAREAWKLANQFVLSDDGLLYFLGENRTVGGAKGG</sequence>
<comment type="caution">
    <text evidence="2">The sequence shown here is derived from an EMBL/GenBank/DDBJ whole genome shotgun (WGS) entry which is preliminary data.</text>
</comment>
<gene>
    <name evidence="2" type="ORF">Pfra01_000836000</name>
</gene>
<organism evidence="2 3">
    <name type="scientific">Phytophthora fragariaefolia</name>
    <dbReference type="NCBI Taxonomy" id="1490495"/>
    <lineage>
        <taxon>Eukaryota</taxon>
        <taxon>Sar</taxon>
        <taxon>Stramenopiles</taxon>
        <taxon>Oomycota</taxon>
        <taxon>Peronosporomycetes</taxon>
        <taxon>Peronosporales</taxon>
        <taxon>Peronosporaceae</taxon>
        <taxon>Phytophthora</taxon>
    </lineage>
</organism>
<protein>
    <submittedName>
        <fullName evidence="2">Unnamed protein product</fullName>
    </submittedName>
</protein>
<dbReference type="OrthoDB" id="126617at2759"/>
<feature type="region of interest" description="Disordered" evidence="1">
    <location>
        <begin position="101"/>
        <end position="160"/>
    </location>
</feature>
<evidence type="ECO:0000256" key="1">
    <source>
        <dbReference type="SAM" id="MobiDB-lite"/>
    </source>
</evidence>
<accession>A0A9W7CKW5</accession>
<name>A0A9W7CKW5_9STRA</name>
<dbReference type="EMBL" id="BSXT01000748">
    <property type="protein sequence ID" value="GMF33568.1"/>
    <property type="molecule type" value="Genomic_DNA"/>
</dbReference>
<reference evidence="2" key="1">
    <citation type="submission" date="2023-04" db="EMBL/GenBank/DDBJ databases">
        <title>Phytophthora fragariaefolia NBRC 109709.</title>
        <authorList>
            <person name="Ichikawa N."/>
            <person name="Sato H."/>
            <person name="Tonouchi N."/>
        </authorList>
    </citation>
    <scope>NUCLEOTIDE SEQUENCE</scope>
    <source>
        <strain evidence="2">NBRC 109709</strain>
    </source>
</reference>
<feature type="compositionally biased region" description="Basic and acidic residues" evidence="1">
    <location>
        <begin position="151"/>
        <end position="160"/>
    </location>
</feature>
<dbReference type="Proteomes" id="UP001165121">
    <property type="component" value="Unassembled WGS sequence"/>
</dbReference>
<dbReference type="AlphaFoldDB" id="A0A9W7CKW5"/>
<feature type="compositionally biased region" description="Basic and acidic residues" evidence="1">
    <location>
        <begin position="45"/>
        <end position="62"/>
    </location>
</feature>
<proteinExistence type="predicted"/>
<evidence type="ECO:0000313" key="2">
    <source>
        <dbReference type="EMBL" id="GMF33568.1"/>
    </source>
</evidence>
<evidence type="ECO:0000313" key="3">
    <source>
        <dbReference type="Proteomes" id="UP001165121"/>
    </source>
</evidence>